<protein>
    <submittedName>
        <fullName evidence="2">Uncharacterized protein</fullName>
    </submittedName>
</protein>
<organism evidence="2 3">
    <name type="scientific">Polyangium fumosum</name>
    <dbReference type="NCBI Taxonomy" id="889272"/>
    <lineage>
        <taxon>Bacteria</taxon>
        <taxon>Pseudomonadati</taxon>
        <taxon>Myxococcota</taxon>
        <taxon>Polyangia</taxon>
        <taxon>Polyangiales</taxon>
        <taxon>Polyangiaceae</taxon>
        <taxon>Polyangium</taxon>
    </lineage>
</organism>
<feature type="compositionally biased region" description="Basic and acidic residues" evidence="1">
    <location>
        <begin position="506"/>
        <end position="520"/>
    </location>
</feature>
<feature type="region of interest" description="Disordered" evidence="1">
    <location>
        <begin position="1"/>
        <end position="21"/>
    </location>
</feature>
<comment type="caution">
    <text evidence="2">The sequence shown here is derived from an EMBL/GenBank/DDBJ whole genome shotgun (WGS) entry which is preliminary data.</text>
</comment>
<name>A0A4U1IX80_9BACT</name>
<dbReference type="RefSeq" id="WP_136934171.1">
    <property type="nucleotide sequence ID" value="NZ_SSMQ01000060.1"/>
</dbReference>
<keyword evidence="3" id="KW-1185">Reference proteome</keyword>
<gene>
    <name evidence="2" type="ORF">E8A74_38895</name>
</gene>
<sequence>MKRTALASIAPPVAAAPPGSRAASRPDLDLFVDQVGWLGAHLRDRSRLSVMSWIGRALRPEVCDELRSFFRVDHQIHIQAERELLALLRRPWQKQAPRYSRLDMPERNVDWTRTHVEELTSPPSRFWARDVVPMLDAGLLGGLCSLGRTMLDLGTLGPLSEERRAVREALRDAMAQVARTIGRRHGAYTHLHEQRLLRMDRETRSSAQALRAYLAFWQDRFGAEGDTERLRAFAKEIEEADLRCQRRTLDSLLELSVSIAIARAAQETQDTVDLPEGVRWELEDVDERDERNVPRILLRAGALSCTISKNAPKGDALVPLLADMGIEARGNQPDIVLTFAQKHADGHEDRLVVLADAKRNAEHDGRGYLATSVETAAVYAVSFGHLMGVRFHPDGHGRIDGDVLPAVSLFCRQGVKKVAGAGPRQEDIVARLRAPQRLPAVMALDFQHFFGGEGGTRWSPAIVGAWFGRIAREASAAFRHRAAEHRSQSGGGQERGSQAARTAPAGRRERVRRDDGGDAA</sequence>
<evidence type="ECO:0000313" key="3">
    <source>
        <dbReference type="Proteomes" id="UP000309215"/>
    </source>
</evidence>
<evidence type="ECO:0000256" key="1">
    <source>
        <dbReference type="SAM" id="MobiDB-lite"/>
    </source>
</evidence>
<dbReference type="OrthoDB" id="9819436at2"/>
<proteinExistence type="predicted"/>
<reference evidence="2 3" key="1">
    <citation type="submission" date="2019-04" db="EMBL/GenBank/DDBJ databases">
        <authorList>
            <person name="Li Y."/>
            <person name="Wang J."/>
        </authorList>
    </citation>
    <scope>NUCLEOTIDE SEQUENCE [LARGE SCALE GENOMIC DNA]</scope>
    <source>
        <strain evidence="2 3">DSM 14668</strain>
    </source>
</reference>
<dbReference type="Proteomes" id="UP000309215">
    <property type="component" value="Unassembled WGS sequence"/>
</dbReference>
<dbReference type="EMBL" id="SSMQ01000060">
    <property type="protein sequence ID" value="TKC99108.1"/>
    <property type="molecule type" value="Genomic_DNA"/>
</dbReference>
<dbReference type="AlphaFoldDB" id="A0A4U1IX80"/>
<feature type="region of interest" description="Disordered" evidence="1">
    <location>
        <begin position="478"/>
        <end position="520"/>
    </location>
</feature>
<evidence type="ECO:0000313" key="2">
    <source>
        <dbReference type="EMBL" id="TKC99108.1"/>
    </source>
</evidence>
<accession>A0A4U1IX80</accession>